<dbReference type="SUPFAM" id="SSF53098">
    <property type="entry name" value="Ribonuclease H-like"/>
    <property type="match status" value="1"/>
</dbReference>
<organism evidence="2 3">
    <name type="scientific">Mucuna pruriens</name>
    <name type="common">Velvet bean</name>
    <name type="synonym">Dolichos pruriens</name>
    <dbReference type="NCBI Taxonomy" id="157652"/>
    <lineage>
        <taxon>Eukaryota</taxon>
        <taxon>Viridiplantae</taxon>
        <taxon>Streptophyta</taxon>
        <taxon>Embryophyta</taxon>
        <taxon>Tracheophyta</taxon>
        <taxon>Spermatophyta</taxon>
        <taxon>Magnoliopsida</taxon>
        <taxon>eudicotyledons</taxon>
        <taxon>Gunneridae</taxon>
        <taxon>Pentapetalae</taxon>
        <taxon>rosids</taxon>
        <taxon>fabids</taxon>
        <taxon>Fabales</taxon>
        <taxon>Fabaceae</taxon>
        <taxon>Papilionoideae</taxon>
        <taxon>50 kb inversion clade</taxon>
        <taxon>NPAAA clade</taxon>
        <taxon>indigoferoid/millettioid clade</taxon>
        <taxon>Phaseoleae</taxon>
        <taxon>Mucuna</taxon>
    </lineage>
</organism>
<dbReference type="Proteomes" id="UP000257109">
    <property type="component" value="Unassembled WGS sequence"/>
</dbReference>
<evidence type="ECO:0008006" key="4">
    <source>
        <dbReference type="Google" id="ProtNLM"/>
    </source>
</evidence>
<dbReference type="InterPro" id="IPR012337">
    <property type="entry name" value="RNaseH-like_sf"/>
</dbReference>
<name>A0A371HDZ3_MUCPR</name>
<feature type="compositionally biased region" description="Basic and acidic residues" evidence="1">
    <location>
        <begin position="45"/>
        <end position="58"/>
    </location>
</feature>
<evidence type="ECO:0000313" key="2">
    <source>
        <dbReference type="EMBL" id="RDY01008.1"/>
    </source>
</evidence>
<sequence>MVEVVAVIAVAQALAGEFVRFGGRLTLQSDIPRERSIDPFSPRHHSNDIQRGHKHQDDDIQEEKYKLAALALEIWPSLSQMRIMRIFAHQDDPIVILVVTIEYKVERLLVDQVGHLGEARTPQVKFRGVFKYIDKFCQQIRGFIGKRIVCHFGLPFVIVSDNDTQFSSHLVAEFCSNFEIKQTPIDEWPGKVNKQSSSQRFKEKIGGSQRKVGRGTAIGTLVISHYVPLYNSRNSIQIDQHLVLKRVLKDGVSNKLTPNQEGPYRIVEEVGRGTYRLEYLDGRKVPCTWNMANL</sequence>
<dbReference type="InterPro" id="IPR036397">
    <property type="entry name" value="RNaseH_sf"/>
</dbReference>
<feature type="non-terminal residue" evidence="2">
    <location>
        <position position="1"/>
    </location>
</feature>
<evidence type="ECO:0000256" key="1">
    <source>
        <dbReference type="SAM" id="MobiDB-lite"/>
    </source>
</evidence>
<proteinExistence type="predicted"/>
<dbReference type="EMBL" id="QJKJ01002859">
    <property type="protein sequence ID" value="RDY01008.1"/>
    <property type="molecule type" value="Genomic_DNA"/>
</dbReference>
<comment type="caution">
    <text evidence="2">The sequence shown here is derived from an EMBL/GenBank/DDBJ whole genome shotgun (WGS) entry which is preliminary data.</text>
</comment>
<accession>A0A371HDZ3</accession>
<gene>
    <name evidence="2" type="ORF">CR513_15720</name>
</gene>
<reference evidence="2" key="1">
    <citation type="submission" date="2018-05" db="EMBL/GenBank/DDBJ databases">
        <title>Draft genome of Mucuna pruriens seed.</title>
        <authorList>
            <person name="Nnadi N.E."/>
            <person name="Vos R."/>
            <person name="Hasami M.H."/>
            <person name="Devisetty U.K."/>
            <person name="Aguiy J.C."/>
        </authorList>
    </citation>
    <scope>NUCLEOTIDE SEQUENCE [LARGE SCALE GENOMIC DNA]</scope>
    <source>
        <strain evidence="2">JCA_2017</strain>
    </source>
</reference>
<dbReference type="OrthoDB" id="1433117at2759"/>
<dbReference type="Gene3D" id="3.30.420.10">
    <property type="entry name" value="Ribonuclease H-like superfamily/Ribonuclease H"/>
    <property type="match status" value="1"/>
</dbReference>
<protein>
    <recommendedName>
        <fullName evidence="4">Integrase catalytic domain-containing protein</fullName>
    </recommendedName>
</protein>
<dbReference type="AlphaFoldDB" id="A0A371HDZ3"/>
<dbReference type="GO" id="GO:0003676">
    <property type="term" value="F:nucleic acid binding"/>
    <property type="evidence" value="ECO:0007669"/>
    <property type="project" value="InterPro"/>
</dbReference>
<keyword evidence="3" id="KW-1185">Reference proteome</keyword>
<feature type="region of interest" description="Disordered" evidence="1">
    <location>
        <begin position="34"/>
        <end position="58"/>
    </location>
</feature>
<evidence type="ECO:0000313" key="3">
    <source>
        <dbReference type="Proteomes" id="UP000257109"/>
    </source>
</evidence>